<dbReference type="RefSeq" id="XP_017210951.2">
    <property type="nucleotide sequence ID" value="XM_017355462.4"/>
</dbReference>
<dbReference type="GeneID" id="100034534"/>
<dbReference type="Gene3D" id="2.170.270.10">
    <property type="entry name" value="SET domain"/>
    <property type="match status" value="1"/>
</dbReference>
<evidence type="ECO:0000256" key="1">
    <source>
        <dbReference type="SAM" id="MobiDB-lite"/>
    </source>
</evidence>
<dbReference type="PANTHER" id="PTHR47306:SF2">
    <property type="entry name" value="CORE-BINDING (CB) DOMAIN-CONTAINING PROTEIN"/>
    <property type="match status" value="1"/>
</dbReference>
<feature type="domain" description="SET" evidence="2">
    <location>
        <begin position="461"/>
        <end position="592"/>
    </location>
</feature>
<name>A0A8M6Z6A4_DANRE</name>
<organism evidence="3 4">
    <name type="scientific">Danio rerio</name>
    <name type="common">Zebrafish</name>
    <name type="synonym">Brachydanio rerio</name>
    <dbReference type="NCBI Taxonomy" id="7955"/>
    <lineage>
        <taxon>Eukaryota</taxon>
        <taxon>Metazoa</taxon>
        <taxon>Chordata</taxon>
        <taxon>Craniata</taxon>
        <taxon>Vertebrata</taxon>
        <taxon>Euteleostomi</taxon>
        <taxon>Actinopterygii</taxon>
        <taxon>Neopterygii</taxon>
        <taxon>Teleostei</taxon>
        <taxon>Ostariophysi</taxon>
        <taxon>Cypriniformes</taxon>
        <taxon>Danionidae</taxon>
        <taxon>Danioninae</taxon>
        <taxon>Danio</taxon>
    </lineage>
</organism>
<proteinExistence type="predicted"/>
<evidence type="ECO:0000313" key="4">
    <source>
        <dbReference type="RefSeq" id="XP_017210951.2"/>
    </source>
</evidence>
<feature type="compositionally biased region" description="Polar residues" evidence="1">
    <location>
        <begin position="96"/>
        <end position="118"/>
    </location>
</feature>
<gene>
    <name evidence="4 5" type="primary">si:dkey-23a23.2</name>
</gene>
<sequence>MASEMSVNRNIFYCLLCQKPQKTLSVHLTRLCMKASTPAERAKELERAKASNRAWMMTSRTWDYNQLCQILPDRSSRTNMVKELLQRGFFIKNQPTEPETDVVSQSTEPETAVVSQPTEPEKATMSAIPDSAAILRAAKPEFLRVCMKLQNNIEVLSSEKVLFRYYCEAILIHHYFQSPGAVQAFTDSEWVDRLHHGGRVVTGVHSQKAMFALTLQEEVWFQLYFVQIRPENIRPEKCCNQFFLNSSGEALSNVAQDMRRLHDMFKLPLGSSQFMRKTLRISAKNLPTHQRDAITLYLACSSGDPHQTHRRLQPQQVVDTAVLLDSLVGFSIEDESRAVAETSEEIEPVKDFSSFISSFPVSRGGQPPTKMQRLNAGFPDDRVFYDKWRTVQYNQRQEYLLSQFTQSKPTAVTVAKVIGQEGWKGNHPKPEEIVSLWKPALKVTIEKDEIIIKSVSQQSWSGLAIKDFGPVRGQGVVATKRFSKGDIVCDYHGKVISGTSGRQIMEDIRDKSGYLFFFKAGQRDFCIDARTFPCECHPDKVSFGRKINHSSKMANLKLVHCVMKINGKDTDVVLFKALQDIDVNTHLKFDHKFISF</sequence>
<feature type="region of interest" description="Disordered" evidence="1">
    <location>
        <begin position="96"/>
        <end position="125"/>
    </location>
</feature>
<dbReference type="ZFIN" id="ZDB-GENE-060503-158">
    <property type="gene designation" value="si:dkey-23a23.2"/>
</dbReference>
<dbReference type="PANTHER" id="PTHR47306">
    <property type="entry name" value="SI:CH211-178J18.4-RELATED"/>
    <property type="match status" value="1"/>
</dbReference>
<evidence type="ECO:0000259" key="2">
    <source>
        <dbReference type="PROSITE" id="PS50280"/>
    </source>
</evidence>
<dbReference type="Proteomes" id="UP000000437">
    <property type="component" value="Chromosome 4"/>
</dbReference>
<dbReference type="OrthoDB" id="9907715at2759"/>
<evidence type="ECO:0000313" key="3">
    <source>
        <dbReference type="Proteomes" id="UP000000437"/>
    </source>
</evidence>
<dbReference type="AGR" id="ZFIN:ZDB-GENE-060503-158"/>
<protein>
    <submittedName>
        <fullName evidence="4">Uncharacterized protein si:dkey-23a23.2</fullName>
    </submittedName>
</protein>
<accession>A0A8M6Z6A4</accession>
<dbReference type="GlyGen" id="A0A8M6Z6A4">
    <property type="glycosylation" value="1 site"/>
</dbReference>
<dbReference type="AlphaFoldDB" id="A0A8M6Z6A4"/>
<evidence type="ECO:0000313" key="5">
    <source>
        <dbReference type="ZFIN" id="ZDB-GENE-060503-158"/>
    </source>
</evidence>
<keyword evidence="3" id="KW-1185">Reference proteome</keyword>
<dbReference type="Pfam" id="PF00856">
    <property type="entry name" value="SET"/>
    <property type="match status" value="1"/>
</dbReference>
<dbReference type="InterPro" id="IPR046341">
    <property type="entry name" value="SET_dom_sf"/>
</dbReference>
<dbReference type="PROSITE" id="PS50280">
    <property type="entry name" value="SET"/>
    <property type="match status" value="1"/>
</dbReference>
<dbReference type="SUPFAM" id="SSF82199">
    <property type="entry name" value="SET domain"/>
    <property type="match status" value="1"/>
</dbReference>
<dbReference type="KEGG" id="dre:100034534"/>
<reference evidence="4" key="1">
    <citation type="submission" date="2025-08" db="UniProtKB">
        <authorList>
            <consortium name="RefSeq"/>
        </authorList>
    </citation>
    <scope>IDENTIFICATION</scope>
    <source>
        <strain evidence="4">Tuebingen</strain>
        <tissue evidence="4">Fibroblasts and whole tissue</tissue>
    </source>
</reference>
<dbReference type="FunCoup" id="A0A8M6Z6A4">
    <property type="interactions" value="11"/>
</dbReference>
<dbReference type="InterPro" id="IPR001214">
    <property type="entry name" value="SET_dom"/>
</dbReference>